<name>A0A835R7R7_VANPL</name>
<dbReference type="OrthoDB" id="1938537at2759"/>
<evidence type="ECO:0000256" key="1">
    <source>
        <dbReference type="ARBA" id="ARBA00007447"/>
    </source>
</evidence>
<feature type="domain" description="Xylanase inhibitor N-terminal" evidence="4">
    <location>
        <begin position="97"/>
        <end position="252"/>
    </location>
</feature>
<dbReference type="SUPFAM" id="SSF50630">
    <property type="entry name" value="Acid proteases"/>
    <property type="match status" value="1"/>
</dbReference>
<feature type="chain" id="PRO_5032499003" description="Xylanase inhibitor N-terminal domain-containing protein" evidence="3">
    <location>
        <begin position="22"/>
        <end position="454"/>
    </location>
</feature>
<comment type="similarity">
    <text evidence="1">Belongs to the peptidase A1 family.</text>
</comment>
<dbReference type="InterPro" id="IPR021109">
    <property type="entry name" value="Peptidase_aspartic_dom_sf"/>
</dbReference>
<dbReference type="InterPro" id="IPR001461">
    <property type="entry name" value="Aspartic_peptidase_A1"/>
</dbReference>
<organism evidence="5 6">
    <name type="scientific">Vanilla planifolia</name>
    <name type="common">Vanilla</name>
    <dbReference type="NCBI Taxonomy" id="51239"/>
    <lineage>
        <taxon>Eukaryota</taxon>
        <taxon>Viridiplantae</taxon>
        <taxon>Streptophyta</taxon>
        <taxon>Embryophyta</taxon>
        <taxon>Tracheophyta</taxon>
        <taxon>Spermatophyta</taxon>
        <taxon>Magnoliopsida</taxon>
        <taxon>Liliopsida</taxon>
        <taxon>Asparagales</taxon>
        <taxon>Orchidaceae</taxon>
        <taxon>Vanilloideae</taxon>
        <taxon>Vanilleae</taxon>
        <taxon>Vanilla</taxon>
    </lineage>
</organism>
<evidence type="ECO:0000313" key="6">
    <source>
        <dbReference type="Proteomes" id="UP000636800"/>
    </source>
</evidence>
<evidence type="ECO:0000313" key="5">
    <source>
        <dbReference type="EMBL" id="KAG0485293.1"/>
    </source>
</evidence>
<keyword evidence="6" id="KW-1185">Reference proteome</keyword>
<dbReference type="InterPro" id="IPR032861">
    <property type="entry name" value="TAXi_N"/>
</dbReference>
<dbReference type="EMBL" id="JADCNL010000004">
    <property type="protein sequence ID" value="KAG0485293.1"/>
    <property type="molecule type" value="Genomic_DNA"/>
</dbReference>
<accession>A0A835R7R7</accession>
<dbReference type="AlphaFoldDB" id="A0A835R7R7"/>
<protein>
    <recommendedName>
        <fullName evidence="4">Xylanase inhibitor N-terminal domain-containing protein</fullName>
    </recommendedName>
</protein>
<dbReference type="PANTHER" id="PTHR13683:SF839">
    <property type="entry name" value="ASPARTYL PROTEASE AED3-LIKE"/>
    <property type="match status" value="1"/>
</dbReference>
<feature type="region of interest" description="Disordered" evidence="2">
    <location>
        <begin position="271"/>
        <end position="315"/>
    </location>
</feature>
<feature type="compositionally biased region" description="Basic residues" evidence="2">
    <location>
        <begin position="306"/>
        <end position="315"/>
    </location>
</feature>
<reference evidence="5 6" key="1">
    <citation type="journal article" date="2020" name="Nat. Food">
        <title>A phased Vanilla planifolia genome enables genetic improvement of flavour and production.</title>
        <authorList>
            <person name="Hasing T."/>
            <person name="Tang H."/>
            <person name="Brym M."/>
            <person name="Khazi F."/>
            <person name="Huang T."/>
            <person name="Chambers A.H."/>
        </authorList>
    </citation>
    <scope>NUCLEOTIDE SEQUENCE [LARGE SCALE GENOMIC DNA]</scope>
    <source>
        <tissue evidence="5">Leaf</tissue>
    </source>
</reference>
<feature type="signal peptide" evidence="3">
    <location>
        <begin position="1"/>
        <end position="21"/>
    </location>
</feature>
<dbReference type="GO" id="GO:0004190">
    <property type="term" value="F:aspartic-type endopeptidase activity"/>
    <property type="evidence" value="ECO:0007669"/>
    <property type="project" value="InterPro"/>
</dbReference>
<proteinExistence type="inferred from homology"/>
<evidence type="ECO:0000256" key="2">
    <source>
        <dbReference type="SAM" id="MobiDB-lite"/>
    </source>
</evidence>
<dbReference type="GO" id="GO:0006508">
    <property type="term" value="P:proteolysis"/>
    <property type="evidence" value="ECO:0007669"/>
    <property type="project" value="InterPro"/>
</dbReference>
<dbReference type="Proteomes" id="UP000636800">
    <property type="component" value="Unassembled WGS sequence"/>
</dbReference>
<keyword evidence="3" id="KW-0732">Signal</keyword>
<dbReference type="Pfam" id="PF14543">
    <property type="entry name" value="TAXi_N"/>
    <property type="match status" value="1"/>
</dbReference>
<evidence type="ECO:0000256" key="3">
    <source>
        <dbReference type="SAM" id="SignalP"/>
    </source>
</evidence>
<evidence type="ECO:0000259" key="4">
    <source>
        <dbReference type="Pfam" id="PF14543"/>
    </source>
</evidence>
<sequence length="454" mass="49178">MALFPCFFLFLIHPFSHAAAAGDPCNAPSTSGNIALLQINNRCSPFHSPSAPTTTFDSVLQLSRRVDQNRLAFLSSLVAASSVPIASGLHILDSPIYLLRSSLGSPPQPLFLVLDTASDASFISYNYNLTSSSSSFQPLSCSSPVCPLFNGQPCTLSSSLCSYNQSYGGDSFFSATLSQDILRLGADNITSFTFGAVTSSIAGPTFPKHGLLGLGRGPVSFLSQTQSLYSSVFSYCLPSYNSYYFSGSLRLGPRGQPARIRSTPLLLNPPPALSLLRQPNRGQRRPRPRPGPARLLRLRSADRRGDRARRRHRHHPLRIGGLRRHPRRVPEAGERYRGVPVAGRVLHVLLNVDWRWGDGASAICDAAFGGFESRAASGELFDTQQRAAAGVFGDGGGTDECEHGGERHCQLPAAEPPGAGRRSRWQSRFRTGAVQLVLLFFVCVSMSNKLPMMP</sequence>
<comment type="caution">
    <text evidence="5">The sequence shown here is derived from an EMBL/GenBank/DDBJ whole genome shotgun (WGS) entry which is preliminary data.</text>
</comment>
<gene>
    <name evidence="5" type="ORF">HPP92_009372</name>
</gene>
<dbReference type="PANTHER" id="PTHR13683">
    <property type="entry name" value="ASPARTYL PROTEASES"/>
    <property type="match status" value="1"/>
</dbReference>
<dbReference type="Gene3D" id="2.40.70.10">
    <property type="entry name" value="Acid Proteases"/>
    <property type="match status" value="1"/>
</dbReference>